<name>A0A0F9ADS2_9ZZZZ</name>
<dbReference type="InterPro" id="IPR001296">
    <property type="entry name" value="Glyco_trans_1"/>
</dbReference>
<dbReference type="Gene3D" id="3.40.50.2000">
    <property type="entry name" value="Glycogen Phosphorylase B"/>
    <property type="match status" value="1"/>
</dbReference>
<sequence>MQNNLNNRIHYLGWCGGSRLESFYDALDVLAIPSIYEPFGMVALEAAARGIPIVCNPIGGLVEILLDNAFYSEGETYQTFRKAMREWLKADTRVIHAKTWGEYKRFNDNFNDIKMTHKYMDLISQFA</sequence>
<dbReference type="PANTHER" id="PTHR46401">
    <property type="entry name" value="GLYCOSYLTRANSFERASE WBBK-RELATED"/>
    <property type="match status" value="1"/>
</dbReference>
<dbReference type="SUPFAM" id="SSF53756">
    <property type="entry name" value="UDP-Glycosyltransferase/glycogen phosphorylase"/>
    <property type="match status" value="1"/>
</dbReference>
<evidence type="ECO:0000313" key="3">
    <source>
        <dbReference type="EMBL" id="KKL07709.1"/>
    </source>
</evidence>
<reference evidence="3" key="1">
    <citation type="journal article" date="2015" name="Nature">
        <title>Complex archaea that bridge the gap between prokaryotes and eukaryotes.</title>
        <authorList>
            <person name="Spang A."/>
            <person name="Saw J.H."/>
            <person name="Jorgensen S.L."/>
            <person name="Zaremba-Niedzwiedzka K."/>
            <person name="Martijn J."/>
            <person name="Lind A.E."/>
            <person name="van Eijk R."/>
            <person name="Schleper C."/>
            <person name="Guy L."/>
            <person name="Ettema T.J."/>
        </authorList>
    </citation>
    <scope>NUCLEOTIDE SEQUENCE</scope>
</reference>
<dbReference type="CDD" id="cd03801">
    <property type="entry name" value="GT4_PimA-like"/>
    <property type="match status" value="1"/>
</dbReference>
<evidence type="ECO:0000259" key="2">
    <source>
        <dbReference type="Pfam" id="PF00534"/>
    </source>
</evidence>
<feature type="domain" description="Glycosyl transferase family 1" evidence="2">
    <location>
        <begin position="4"/>
        <end position="105"/>
    </location>
</feature>
<protein>
    <recommendedName>
        <fullName evidence="2">Glycosyl transferase family 1 domain-containing protein</fullName>
    </recommendedName>
</protein>
<dbReference type="EMBL" id="LAZR01043177">
    <property type="protein sequence ID" value="KKL07709.1"/>
    <property type="molecule type" value="Genomic_DNA"/>
</dbReference>
<dbReference type="Pfam" id="PF00534">
    <property type="entry name" value="Glycos_transf_1"/>
    <property type="match status" value="1"/>
</dbReference>
<organism evidence="3">
    <name type="scientific">marine sediment metagenome</name>
    <dbReference type="NCBI Taxonomy" id="412755"/>
    <lineage>
        <taxon>unclassified sequences</taxon>
        <taxon>metagenomes</taxon>
        <taxon>ecological metagenomes</taxon>
    </lineage>
</organism>
<gene>
    <name evidence="3" type="ORF">LCGC14_2583290</name>
</gene>
<dbReference type="GO" id="GO:0009103">
    <property type="term" value="P:lipopolysaccharide biosynthetic process"/>
    <property type="evidence" value="ECO:0007669"/>
    <property type="project" value="TreeGrafter"/>
</dbReference>
<dbReference type="AlphaFoldDB" id="A0A0F9ADS2"/>
<accession>A0A0F9ADS2</accession>
<dbReference type="GO" id="GO:0016757">
    <property type="term" value="F:glycosyltransferase activity"/>
    <property type="evidence" value="ECO:0007669"/>
    <property type="project" value="InterPro"/>
</dbReference>
<proteinExistence type="predicted"/>
<evidence type="ECO:0000256" key="1">
    <source>
        <dbReference type="ARBA" id="ARBA00022679"/>
    </source>
</evidence>
<keyword evidence="1" id="KW-0808">Transferase</keyword>
<dbReference type="PANTHER" id="PTHR46401:SF2">
    <property type="entry name" value="GLYCOSYLTRANSFERASE WBBK-RELATED"/>
    <property type="match status" value="1"/>
</dbReference>
<comment type="caution">
    <text evidence="3">The sequence shown here is derived from an EMBL/GenBank/DDBJ whole genome shotgun (WGS) entry which is preliminary data.</text>
</comment>